<keyword evidence="3 6" id="KW-1133">Transmembrane helix</keyword>
<keyword evidence="2 6" id="KW-0812">Transmembrane</keyword>
<evidence type="ECO:0000313" key="8">
    <source>
        <dbReference type="Proteomes" id="UP000308652"/>
    </source>
</evidence>
<dbReference type="GO" id="GO:0035838">
    <property type="term" value="C:growing cell tip"/>
    <property type="evidence" value="ECO:0007669"/>
    <property type="project" value="TreeGrafter"/>
</dbReference>
<dbReference type="Pfam" id="PF06687">
    <property type="entry name" value="SUR7"/>
    <property type="match status" value="1"/>
</dbReference>
<gene>
    <name evidence="7" type="ORF">BDQ12DRAFT_681180</name>
</gene>
<dbReference type="PANTHER" id="PTHR28013">
    <property type="entry name" value="PROTEIN DCV1-RELATED"/>
    <property type="match status" value="1"/>
</dbReference>
<protein>
    <submittedName>
        <fullName evidence="7">SUR7/PalI family-domain-containing protein</fullName>
    </submittedName>
</protein>
<dbReference type="STRING" id="68775.A0A5C3M4U8"/>
<feature type="transmembrane region" description="Helical" evidence="6">
    <location>
        <begin position="117"/>
        <end position="141"/>
    </location>
</feature>
<dbReference type="PANTHER" id="PTHR28013:SF3">
    <property type="entry name" value="PROTEIN DCV1-RELATED"/>
    <property type="match status" value="1"/>
</dbReference>
<feature type="compositionally biased region" description="Basic and acidic residues" evidence="5">
    <location>
        <begin position="256"/>
        <end position="272"/>
    </location>
</feature>
<organism evidence="7 8">
    <name type="scientific">Crucibulum laeve</name>
    <dbReference type="NCBI Taxonomy" id="68775"/>
    <lineage>
        <taxon>Eukaryota</taxon>
        <taxon>Fungi</taxon>
        <taxon>Dikarya</taxon>
        <taxon>Basidiomycota</taxon>
        <taxon>Agaricomycotina</taxon>
        <taxon>Agaricomycetes</taxon>
        <taxon>Agaricomycetidae</taxon>
        <taxon>Agaricales</taxon>
        <taxon>Agaricineae</taxon>
        <taxon>Nidulariaceae</taxon>
        <taxon>Crucibulum</taxon>
    </lineage>
</organism>
<evidence type="ECO:0000256" key="1">
    <source>
        <dbReference type="ARBA" id="ARBA00004141"/>
    </source>
</evidence>
<dbReference type="EMBL" id="ML213598">
    <property type="protein sequence ID" value="TFK39763.1"/>
    <property type="molecule type" value="Genomic_DNA"/>
</dbReference>
<evidence type="ECO:0000256" key="4">
    <source>
        <dbReference type="ARBA" id="ARBA00023136"/>
    </source>
</evidence>
<evidence type="ECO:0000313" key="7">
    <source>
        <dbReference type="EMBL" id="TFK39763.1"/>
    </source>
</evidence>
<evidence type="ECO:0000256" key="5">
    <source>
        <dbReference type="SAM" id="MobiDB-lite"/>
    </source>
</evidence>
<dbReference type="InterPro" id="IPR009571">
    <property type="entry name" value="SUR7/Rim9-like_fungi"/>
</dbReference>
<keyword evidence="8" id="KW-1185">Reference proteome</keyword>
<dbReference type="OrthoDB" id="2354757at2759"/>
<name>A0A5C3M4U8_9AGAR</name>
<keyword evidence="4 6" id="KW-0472">Membrane</keyword>
<feature type="transmembrane region" description="Helical" evidence="6">
    <location>
        <begin position="205"/>
        <end position="226"/>
    </location>
</feature>
<feature type="transmembrane region" description="Helical" evidence="6">
    <location>
        <begin position="12"/>
        <end position="35"/>
    </location>
</feature>
<feature type="region of interest" description="Disordered" evidence="5">
    <location>
        <begin position="236"/>
        <end position="272"/>
    </location>
</feature>
<accession>A0A5C3M4U8</accession>
<dbReference type="Proteomes" id="UP000308652">
    <property type="component" value="Unassembled WGS sequence"/>
</dbReference>
<dbReference type="GO" id="GO:0005886">
    <property type="term" value="C:plasma membrane"/>
    <property type="evidence" value="ECO:0007669"/>
    <property type="project" value="InterPro"/>
</dbReference>
<evidence type="ECO:0000256" key="3">
    <source>
        <dbReference type="ARBA" id="ARBA00022989"/>
    </source>
</evidence>
<dbReference type="InterPro" id="IPR051380">
    <property type="entry name" value="pH-response_reg_palI/RIM9"/>
</dbReference>
<reference evidence="7 8" key="1">
    <citation type="journal article" date="2019" name="Nat. Ecol. Evol.">
        <title>Megaphylogeny resolves global patterns of mushroom evolution.</title>
        <authorList>
            <person name="Varga T."/>
            <person name="Krizsan K."/>
            <person name="Foldi C."/>
            <person name="Dima B."/>
            <person name="Sanchez-Garcia M."/>
            <person name="Sanchez-Ramirez S."/>
            <person name="Szollosi G.J."/>
            <person name="Szarkandi J.G."/>
            <person name="Papp V."/>
            <person name="Albert L."/>
            <person name="Andreopoulos W."/>
            <person name="Angelini C."/>
            <person name="Antonin V."/>
            <person name="Barry K.W."/>
            <person name="Bougher N.L."/>
            <person name="Buchanan P."/>
            <person name="Buyck B."/>
            <person name="Bense V."/>
            <person name="Catcheside P."/>
            <person name="Chovatia M."/>
            <person name="Cooper J."/>
            <person name="Damon W."/>
            <person name="Desjardin D."/>
            <person name="Finy P."/>
            <person name="Geml J."/>
            <person name="Haridas S."/>
            <person name="Hughes K."/>
            <person name="Justo A."/>
            <person name="Karasinski D."/>
            <person name="Kautmanova I."/>
            <person name="Kiss B."/>
            <person name="Kocsube S."/>
            <person name="Kotiranta H."/>
            <person name="LaButti K.M."/>
            <person name="Lechner B.E."/>
            <person name="Liimatainen K."/>
            <person name="Lipzen A."/>
            <person name="Lukacs Z."/>
            <person name="Mihaltcheva S."/>
            <person name="Morgado L.N."/>
            <person name="Niskanen T."/>
            <person name="Noordeloos M.E."/>
            <person name="Ohm R.A."/>
            <person name="Ortiz-Santana B."/>
            <person name="Ovrebo C."/>
            <person name="Racz N."/>
            <person name="Riley R."/>
            <person name="Savchenko A."/>
            <person name="Shiryaev A."/>
            <person name="Soop K."/>
            <person name="Spirin V."/>
            <person name="Szebenyi C."/>
            <person name="Tomsovsky M."/>
            <person name="Tulloss R.E."/>
            <person name="Uehling J."/>
            <person name="Grigoriev I.V."/>
            <person name="Vagvolgyi C."/>
            <person name="Papp T."/>
            <person name="Martin F.M."/>
            <person name="Miettinen O."/>
            <person name="Hibbett D.S."/>
            <person name="Nagy L.G."/>
        </authorList>
    </citation>
    <scope>NUCLEOTIDE SEQUENCE [LARGE SCALE GENOMIC DNA]</scope>
    <source>
        <strain evidence="7 8">CBS 166.37</strain>
    </source>
</reference>
<dbReference type="AlphaFoldDB" id="A0A5C3M4U8"/>
<dbReference type="GO" id="GO:0032153">
    <property type="term" value="C:cell division site"/>
    <property type="evidence" value="ECO:0007669"/>
    <property type="project" value="TreeGrafter"/>
</dbReference>
<evidence type="ECO:0000256" key="2">
    <source>
        <dbReference type="ARBA" id="ARBA00022692"/>
    </source>
</evidence>
<proteinExistence type="predicted"/>
<evidence type="ECO:0000256" key="6">
    <source>
        <dbReference type="SAM" id="Phobius"/>
    </source>
</evidence>
<sequence>MGKWKVQGDSAAGGMLLLGVATFLLLFCSISAPIIDTVRMFRLVVNINGYKRYADFGIWGYCVPPIKTGKRTSLPNFDPSVIEGCSKSSLGYTVGSVVASSLRAPALETALSKVHTAALVLVPVATGLAFIAFVLSVSVFFTSRSKSIGAPAGVKTITGIFIFNSFATLVSIIAFVVQITVVATIKGRISKIRATNGNLTLNWDNMIWLMVIAIICQIMNMVVLFSTRNGLVAHEKHEQKTVSKTSRKNNDLPPLIHDKVHSGEKAYDGSVP</sequence>
<comment type="subcellular location">
    <subcellularLocation>
        <location evidence="1">Membrane</location>
        <topology evidence="1">Multi-pass membrane protein</topology>
    </subcellularLocation>
</comment>
<feature type="transmembrane region" description="Helical" evidence="6">
    <location>
        <begin position="161"/>
        <end position="185"/>
    </location>
</feature>